<keyword evidence="1" id="KW-0808">Transferase</keyword>
<name>F9U698_9GAMM</name>
<dbReference type="Gene3D" id="3.40.50.150">
    <property type="entry name" value="Vaccinia Virus protein VP39"/>
    <property type="match status" value="1"/>
</dbReference>
<dbReference type="OrthoDB" id="9791944at2"/>
<dbReference type="GO" id="GO:0008168">
    <property type="term" value="F:methyltransferase activity"/>
    <property type="evidence" value="ECO:0007669"/>
    <property type="project" value="UniProtKB-KW"/>
</dbReference>
<evidence type="ECO:0000313" key="1">
    <source>
        <dbReference type="EMBL" id="EGV20671.1"/>
    </source>
</evidence>
<evidence type="ECO:0000313" key="2">
    <source>
        <dbReference type="Proteomes" id="UP000005459"/>
    </source>
</evidence>
<keyword evidence="1" id="KW-0489">Methyltransferase</keyword>
<dbReference type="GO" id="GO:0032259">
    <property type="term" value="P:methylation"/>
    <property type="evidence" value="ECO:0007669"/>
    <property type="project" value="UniProtKB-KW"/>
</dbReference>
<dbReference type="SUPFAM" id="SSF53335">
    <property type="entry name" value="S-adenosyl-L-methionine-dependent methyltransferases"/>
    <property type="match status" value="1"/>
</dbReference>
<proteinExistence type="predicted"/>
<dbReference type="PANTHER" id="PTHR43861">
    <property type="entry name" value="TRANS-ACONITATE 2-METHYLTRANSFERASE-RELATED"/>
    <property type="match status" value="1"/>
</dbReference>
<dbReference type="InterPro" id="IPR029063">
    <property type="entry name" value="SAM-dependent_MTases_sf"/>
</dbReference>
<dbReference type="AlphaFoldDB" id="F9U698"/>
<accession>F9U698</accession>
<dbReference type="PANTHER" id="PTHR43861:SF6">
    <property type="entry name" value="METHYLTRANSFERASE TYPE 11"/>
    <property type="match status" value="1"/>
</dbReference>
<dbReference type="eggNOG" id="COG2227">
    <property type="taxonomic scope" value="Bacteria"/>
</dbReference>
<dbReference type="Proteomes" id="UP000005459">
    <property type="component" value="Unassembled WGS sequence"/>
</dbReference>
<dbReference type="EMBL" id="AFWV01000001">
    <property type="protein sequence ID" value="EGV20671.1"/>
    <property type="molecule type" value="Genomic_DNA"/>
</dbReference>
<keyword evidence="2" id="KW-1185">Reference proteome</keyword>
<dbReference type="RefSeq" id="WP_007191327.1">
    <property type="nucleotide sequence ID" value="NZ_AFWV01000001.1"/>
</dbReference>
<gene>
    <name evidence="1" type="ORF">ThimaDRAFT_0449</name>
</gene>
<sequence>MGTTTVQKVMIEDLQLEDRGGCPLCGAGEHKTHLAFSVIPVVRCCSCGFLYSERLMADGALSEYYRGGFGSERHRQGQSINAKLNARVIERLLPIAVIHSFLDVGAGYGYLLQHLFSEHNIRGVGVELSEQEARYGQTELGLDIRNGPLSASGVSPASFDLVACFEVIEHIANPSSFVEELLSYVKPGGYLLVMTDNFESEVARKLDAGFPKWIPHSHISHFGPKTLERLFADNGVSIVGRLSYTPWELWARHYYFKLRGRKPTPDTSFDLSQVLESEMNGRFRLFHLRRLINRAWVRLTARRDLDGALMYLLGRRVS</sequence>
<organism evidence="1 2">
    <name type="scientific">Thiocapsa marina 5811</name>
    <dbReference type="NCBI Taxonomy" id="768671"/>
    <lineage>
        <taxon>Bacteria</taxon>
        <taxon>Pseudomonadati</taxon>
        <taxon>Pseudomonadota</taxon>
        <taxon>Gammaproteobacteria</taxon>
        <taxon>Chromatiales</taxon>
        <taxon>Chromatiaceae</taxon>
        <taxon>Thiocapsa</taxon>
    </lineage>
</organism>
<dbReference type="CDD" id="cd02440">
    <property type="entry name" value="AdoMet_MTases"/>
    <property type="match status" value="1"/>
</dbReference>
<protein>
    <submittedName>
        <fullName evidence="1">Methyltransferase type 11</fullName>
    </submittedName>
</protein>
<dbReference type="STRING" id="768671.ThimaDRAFT_0449"/>
<dbReference type="Pfam" id="PF13489">
    <property type="entry name" value="Methyltransf_23"/>
    <property type="match status" value="1"/>
</dbReference>
<reference evidence="1 2" key="1">
    <citation type="submission" date="2011-06" db="EMBL/GenBank/DDBJ databases">
        <title>The draft genome of Thiocapsa marina 5811.</title>
        <authorList>
            <consortium name="US DOE Joint Genome Institute (JGI-PGF)"/>
            <person name="Lucas S."/>
            <person name="Han J."/>
            <person name="Cheng J.-F."/>
            <person name="Goodwin L."/>
            <person name="Pitluck S."/>
            <person name="Peters L."/>
            <person name="Land M.L."/>
            <person name="Hauser L."/>
            <person name="Vogl K."/>
            <person name="Liu Z."/>
            <person name="Imhoff J."/>
            <person name="Thiel V."/>
            <person name="Frigaard N.-U."/>
            <person name="Bryant D."/>
            <person name="Woyke T.J."/>
        </authorList>
    </citation>
    <scope>NUCLEOTIDE SEQUENCE [LARGE SCALE GENOMIC DNA]</scope>
    <source>
        <strain evidence="1 2">5811</strain>
    </source>
</reference>